<keyword evidence="3" id="KW-0808">Transferase</keyword>
<dbReference type="SUPFAM" id="SSF53335">
    <property type="entry name" value="S-adenosyl-L-methionine-dependent methyltransferases"/>
    <property type="match status" value="1"/>
</dbReference>
<feature type="region of interest" description="Disordered" evidence="2">
    <location>
        <begin position="1"/>
        <end position="37"/>
    </location>
</feature>
<dbReference type="Gene3D" id="3.40.50.150">
    <property type="entry name" value="Vaccinia Virus protein VP39"/>
    <property type="match status" value="1"/>
</dbReference>
<dbReference type="AlphaFoldDB" id="A0AA40K5I2"/>
<dbReference type="GO" id="GO:0032259">
    <property type="term" value="P:methylation"/>
    <property type="evidence" value="ECO:0007669"/>
    <property type="project" value="UniProtKB-KW"/>
</dbReference>
<keyword evidence="4" id="KW-1185">Reference proteome</keyword>
<dbReference type="Pfam" id="PF13489">
    <property type="entry name" value="Methyltransf_23"/>
    <property type="match status" value="1"/>
</dbReference>
<dbReference type="Proteomes" id="UP001172155">
    <property type="component" value="Unassembled WGS sequence"/>
</dbReference>
<dbReference type="PANTHER" id="PTHR43591:SF31">
    <property type="entry name" value="LAEA-LIKE, PUTATIVE (AFU_ORTHOLOGUE AFUA_8G01930)-RELATED"/>
    <property type="match status" value="1"/>
</dbReference>
<organism evidence="3 4">
    <name type="scientific">Schizothecium vesticola</name>
    <dbReference type="NCBI Taxonomy" id="314040"/>
    <lineage>
        <taxon>Eukaryota</taxon>
        <taxon>Fungi</taxon>
        <taxon>Dikarya</taxon>
        <taxon>Ascomycota</taxon>
        <taxon>Pezizomycotina</taxon>
        <taxon>Sordariomycetes</taxon>
        <taxon>Sordariomycetidae</taxon>
        <taxon>Sordariales</taxon>
        <taxon>Schizotheciaceae</taxon>
        <taxon>Schizothecium</taxon>
    </lineage>
</organism>
<evidence type="ECO:0000256" key="2">
    <source>
        <dbReference type="SAM" id="MobiDB-lite"/>
    </source>
</evidence>
<dbReference type="PANTHER" id="PTHR43591">
    <property type="entry name" value="METHYLTRANSFERASE"/>
    <property type="match status" value="1"/>
</dbReference>
<dbReference type="CDD" id="cd02440">
    <property type="entry name" value="AdoMet_MTases"/>
    <property type="match status" value="1"/>
</dbReference>
<proteinExistence type="inferred from homology"/>
<evidence type="ECO:0000256" key="1">
    <source>
        <dbReference type="ARBA" id="ARBA00038158"/>
    </source>
</evidence>
<comment type="similarity">
    <text evidence="1">Belongs to the methyltransferase superfamily. LaeA methyltransferase family.</text>
</comment>
<gene>
    <name evidence="3" type="ORF">B0T18DRAFT_157970</name>
</gene>
<comment type="caution">
    <text evidence="3">The sequence shown here is derived from an EMBL/GenBank/DDBJ whole genome shotgun (WGS) entry which is preliminary data.</text>
</comment>
<evidence type="ECO:0000313" key="4">
    <source>
        <dbReference type="Proteomes" id="UP001172155"/>
    </source>
</evidence>
<name>A0AA40K5I2_9PEZI</name>
<reference evidence="3" key="1">
    <citation type="submission" date="2023-06" db="EMBL/GenBank/DDBJ databases">
        <title>Genome-scale phylogeny and comparative genomics of the fungal order Sordariales.</title>
        <authorList>
            <consortium name="Lawrence Berkeley National Laboratory"/>
            <person name="Hensen N."/>
            <person name="Bonometti L."/>
            <person name="Westerberg I."/>
            <person name="Brannstrom I.O."/>
            <person name="Guillou S."/>
            <person name="Cros-Aarteil S."/>
            <person name="Calhoun S."/>
            <person name="Haridas S."/>
            <person name="Kuo A."/>
            <person name="Mondo S."/>
            <person name="Pangilinan J."/>
            <person name="Riley R."/>
            <person name="LaButti K."/>
            <person name="Andreopoulos B."/>
            <person name="Lipzen A."/>
            <person name="Chen C."/>
            <person name="Yanf M."/>
            <person name="Daum C."/>
            <person name="Ng V."/>
            <person name="Clum A."/>
            <person name="Steindorff A."/>
            <person name="Ohm R."/>
            <person name="Martin F."/>
            <person name="Silar P."/>
            <person name="Natvig D."/>
            <person name="Lalanne C."/>
            <person name="Gautier V."/>
            <person name="Ament-velasquez S.L."/>
            <person name="Kruys A."/>
            <person name="Hutchinson M.I."/>
            <person name="Powell A.J."/>
            <person name="Barry K."/>
            <person name="Miller A.N."/>
            <person name="Grigoriev I.V."/>
            <person name="Debuchy R."/>
            <person name="Gladieux P."/>
            <person name="Thoren M.H."/>
            <person name="Johannesson H."/>
        </authorList>
    </citation>
    <scope>NUCLEOTIDE SEQUENCE</scope>
    <source>
        <strain evidence="3">SMH3187-1</strain>
    </source>
</reference>
<dbReference type="InterPro" id="IPR029063">
    <property type="entry name" value="SAM-dependent_MTases_sf"/>
</dbReference>
<keyword evidence="3" id="KW-0489">Methyltransferase</keyword>
<dbReference type="GO" id="GO:0008168">
    <property type="term" value="F:methyltransferase activity"/>
    <property type="evidence" value="ECO:0007669"/>
    <property type="project" value="UniProtKB-KW"/>
</dbReference>
<sequence>MESDRGPQDDHLEPVPRSDSALGSELQEDSASTIATSMDEHRRNYCRTYHRYKEGKYVFPNDKLENERLDLQHHIFFLTYGGKLGLCPKNDGSAKVHHVLDVGSGTGSWAVEFANEHPEALVEGVDLSPTQLDYGPPNLKFYVDDIEDEWVFESKFDYIHSRMMSVSLGNWDRYLHRCYENLEPGGYLELAEVQVPYSCDDGTALETHAHMRWIRLLIDASERMGRPFVDPARLKEQMEKIGFEDVHVRKDKWPVNPWPKGRRWKVLGIVVLENFNEGLESFSYMLCMKGLGWTKEEVDKLLVEARKNLNDGSIHLYMTVYTIYGRKPEE</sequence>
<evidence type="ECO:0000313" key="3">
    <source>
        <dbReference type="EMBL" id="KAK0746714.1"/>
    </source>
</evidence>
<feature type="compositionally biased region" description="Basic and acidic residues" evidence="2">
    <location>
        <begin position="1"/>
        <end position="16"/>
    </location>
</feature>
<protein>
    <submittedName>
        <fullName evidence="3">S-adenosyl-L-methionine-dependent methyltransferase</fullName>
    </submittedName>
</protein>
<dbReference type="EMBL" id="JAUKUD010000004">
    <property type="protein sequence ID" value="KAK0746714.1"/>
    <property type="molecule type" value="Genomic_DNA"/>
</dbReference>
<accession>A0AA40K5I2</accession>